<sequence>MIYWITSYYLKPNSTLFKFFSILNRHFSLILAALFFLIVLPTLAYWLHTLNLVKNSQEEIQNIAKEYQQKQTLYQAMKQHQNMQENKSNQLAQLSQQVENILKQYRTPIESLQWHTEENKQLTLIATQKSQIIFNVIKALNEFETLRPQTIVLTKQPEEKQLQLHTTLILVNTGNTTNKEAK</sequence>
<keyword evidence="2" id="KW-0812">Transmembrane</keyword>
<proteinExistence type="predicted"/>
<keyword evidence="2" id="KW-1133">Transmembrane helix</keyword>
<dbReference type="RefSeq" id="WP_111401594.1">
    <property type="nucleotide sequence ID" value="NZ_CAURJL010000003.1"/>
</dbReference>
<comment type="caution">
    <text evidence="3">The sequence shown here is derived from an EMBL/GenBank/DDBJ whole genome shotgun (WGS) entry which is preliminary data.</text>
</comment>
<accession>A0A369YLD3</accession>
<protein>
    <submittedName>
        <fullName evidence="3">Chromosome partitioning protein ParA</fullName>
    </submittedName>
</protein>
<dbReference type="STRING" id="1035839.GCA_000238795_00620"/>
<evidence type="ECO:0000313" key="3">
    <source>
        <dbReference type="EMBL" id="RDE73827.1"/>
    </source>
</evidence>
<dbReference type="AlphaFoldDB" id="A0A369YLD3"/>
<keyword evidence="1" id="KW-0175">Coiled coil</keyword>
<evidence type="ECO:0000313" key="4">
    <source>
        <dbReference type="Proteomes" id="UP000253872"/>
    </source>
</evidence>
<keyword evidence="2" id="KW-0472">Membrane</keyword>
<name>A0A369YLD3_9PAST</name>
<evidence type="ECO:0000256" key="1">
    <source>
        <dbReference type="SAM" id="Coils"/>
    </source>
</evidence>
<dbReference type="EMBL" id="QEPN01000001">
    <property type="protein sequence ID" value="RDE73827.1"/>
    <property type="molecule type" value="Genomic_DNA"/>
</dbReference>
<dbReference type="Proteomes" id="UP000253872">
    <property type="component" value="Unassembled WGS sequence"/>
</dbReference>
<feature type="coiled-coil region" evidence="1">
    <location>
        <begin position="50"/>
        <end position="104"/>
    </location>
</feature>
<organism evidence="3 4">
    <name type="scientific">Haemophilus sputorum</name>
    <dbReference type="NCBI Taxonomy" id="1078480"/>
    <lineage>
        <taxon>Bacteria</taxon>
        <taxon>Pseudomonadati</taxon>
        <taxon>Pseudomonadota</taxon>
        <taxon>Gammaproteobacteria</taxon>
        <taxon>Pasteurellales</taxon>
        <taxon>Pasteurellaceae</taxon>
        <taxon>Haemophilus</taxon>
    </lineage>
</organism>
<feature type="transmembrane region" description="Helical" evidence="2">
    <location>
        <begin position="27"/>
        <end position="47"/>
    </location>
</feature>
<gene>
    <name evidence="3" type="ORF">DPV93_01320</name>
</gene>
<evidence type="ECO:0000256" key="2">
    <source>
        <dbReference type="SAM" id="Phobius"/>
    </source>
</evidence>
<reference evidence="3 4" key="1">
    <citation type="submission" date="2018-05" db="EMBL/GenBank/DDBJ databases">
        <title>Draft Genome Sequences for a Diverse set of 7 Haemophilus Species.</title>
        <authorList>
            <person name="Nichols M."/>
            <person name="Topaz N."/>
            <person name="Wang X."/>
            <person name="Wang X."/>
            <person name="Boxrud D."/>
        </authorList>
    </citation>
    <scope>NUCLEOTIDE SEQUENCE [LARGE SCALE GENOMIC DNA]</scope>
    <source>
        <strain evidence="3 4">C2002001239</strain>
    </source>
</reference>